<proteinExistence type="predicted"/>
<sequence length="358" mass="39478">MAFCGTTARCTAQDLPIQFDLPSVAVAHDTELSSVGDAAAVPTGWNTVSFELRLSCINEAAPIVAMQQCTVRVKPRDASVQIVDYSPRTEVISDLTSPVQIKRTDEKSRSMGLSLDGNYGRIARGNVGSDNGSKQTESVQFDRAAPMQAVITAGTFDRGRGAYFKFRRTETQVLEGERRLQITMCVPPTWRCELVDVDVTCETERRKQSLWDKSSHPVTSTNFIVATYRNDDAQAAELAHRLASTEYQLKVMAQRVTAPPAPLTLTGMLRQVGKTFESNPVPSDQNWLSNLLQTGDDPQRDRSFASLPTPIKTTAMNYVQLRHWFVRLDDVPLDSAIVRASGSATYVPTKYTPSTAAH</sequence>
<reference evidence="1 2" key="1">
    <citation type="submission" date="2019-02" db="EMBL/GenBank/DDBJ databases">
        <title>Deep-cultivation of Planctomycetes and their phenomic and genomic characterization uncovers novel biology.</title>
        <authorList>
            <person name="Wiegand S."/>
            <person name="Jogler M."/>
            <person name="Boedeker C."/>
            <person name="Pinto D."/>
            <person name="Vollmers J."/>
            <person name="Rivas-Marin E."/>
            <person name="Kohn T."/>
            <person name="Peeters S.H."/>
            <person name="Heuer A."/>
            <person name="Rast P."/>
            <person name="Oberbeckmann S."/>
            <person name="Bunk B."/>
            <person name="Jeske O."/>
            <person name="Meyerdierks A."/>
            <person name="Storesund J.E."/>
            <person name="Kallscheuer N."/>
            <person name="Luecker S."/>
            <person name="Lage O.M."/>
            <person name="Pohl T."/>
            <person name="Merkel B.J."/>
            <person name="Hornburger P."/>
            <person name="Mueller R.-W."/>
            <person name="Bruemmer F."/>
            <person name="Labrenz M."/>
            <person name="Spormann A.M."/>
            <person name="Op Den Camp H."/>
            <person name="Overmann J."/>
            <person name="Amann R."/>
            <person name="Jetten M.S.M."/>
            <person name="Mascher T."/>
            <person name="Medema M.H."/>
            <person name="Devos D.P."/>
            <person name="Kaster A.-K."/>
            <person name="Ovreas L."/>
            <person name="Rohde M."/>
            <person name="Galperin M.Y."/>
            <person name="Jogler C."/>
        </authorList>
    </citation>
    <scope>NUCLEOTIDE SEQUENCE [LARGE SCALE GENOMIC DNA]</scope>
    <source>
        <strain evidence="1 2">Poly51</strain>
    </source>
</reference>
<accession>A0A5C6FBX9</accession>
<dbReference type="EMBL" id="SJPW01000002">
    <property type="protein sequence ID" value="TWU58918.1"/>
    <property type="molecule type" value="Genomic_DNA"/>
</dbReference>
<keyword evidence="2" id="KW-1185">Reference proteome</keyword>
<evidence type="ECO:0000313" key="1">
    <source>
        <dbReference type="EMBL" id="TWU58918.1"/>
    </source>
</evidence>
<dbReference type="Proteomes" id="UP000318288">
    <property type="component" value="Unassembled WGS sequence"/>
</dbReference>
<gene>
    <name evidence="1" type="ORF">Poly51_16980</name>
</gene>
<dbReference type="AlphaFoldDB" id="A0A5C6FBX9"/>
<protein>
    <submittedName>
        <fullName evidence="1">Uncharacterized protein</fullName>
    </submittedName>
</protein>
<evidence type="ECO:0000313" key="2">
    <source>
        <dbReference type="Proteomes" id="UP000318288"/>
    </source>
</evidence>
<organism evidence="1 2">
    <name type="scientific">Rubripirellula tenax</name>
    <dbReference type="NCBI Taxonomy" id="2528015"/>
    <lineage>
        <taxon>Bacteria</taxon>
        <taxon>Pseudomonadati</taxon>
        <taxon>Planctomycetota</taxon>
        <taxon>Planctomycetia</taxon>
        <taxon>Pirellulales</taxon>
        <taxon>Pirellulaceae</taxon>
        <taxon>Rubripirellula</taxon>
    </lineage>
</organism>
<name>A0A5C6FBX9_9BACT</name>
<comment type="caution">
    <text evidence="1">The sequence shown here is derived from an EMBL/GenBank/DDBJ whole genome shotgun (WGS) entry which is preliminary data.</text>
</comment>